<dbReference type="Gene3D" id="3.20.20.80">
    <property type="entry name" value="Glycosidases"/>
    <property type="match status" value="1"/>
</dbReference>
<dbReference type="Proteomes" id="UP001341840">
    <property type="component" value="Unassembled WGS sequence"/>
</dbReference>
<dbReference type="EMBL" id="JASCZI010121783">
    <property type="protein sequence ID" value="MED6162942.1"/>
    <property type="molecule type" value="Genomic_DNA"/>
</dbReference>
<name>A0ABU6UQK8_9FABA</name>
<dbReference type="SUPFAM" id="SSF51445">
    <property type="entry name" value="(Trans)glycosidases"/>
    <property type="match status" value="1"/>
</dbReference>
<comment type="caution">
    <text evidence="1">The sequence shown here is derived from an EMBL/GenBank/DDBJ whole genome shotgun (WGS) entry which is preliminary data.</text>
</comment>
<dbReference type="PANTHER" id="PTHR46476">
    <property type="entry name" value="CHITINASE 2-LIKE"/>
    <property type="match status" value="1"/>
</dbReference>
<protein>
    <submittedName>
        <fullName evidence="1">Uncharacterized protein</fullName>
    </submittedName>
</protein>
<proteinExistence type="predicted"/>
<keyword evidence="2" id="KW-1185">Reference proteome</keyword>
<organism evidence="1 2">
    <name type="scientific">Stylosanthes scabra</name>
    <dbReference type="NCBI Taxonomy" id="79078"/>
    <lineage>
        <taxon>Eukaryota</taxon>
        <taxon>Viridiplantae</taxon>
        <taxon>Streptophyta</taxon>
        <taxon>Embryophyta</taxon>
        <taxon>Tracheophyta</taxon>
        <taxon>Spermatophyta</taxon>
        <taxon>Magnoliopsida</taxon>
        <taxon>eudicotyledons</taxon>
        <taxon>Gunneridae</taxon>
        <taxon>Pentapetalae</taxon>
        <taxon>rosids</taxon>
        <taxon>fabids</taxon>
        <taxon>Fabales</taxon>
        <taxon>Fabaceae</taxon>
        <taxon>Papilionoideae</taxon>
        <taxon>50 kb inversion clade</taxon>
        <taxon>dalbergioids sensu lato</taxon>
        <taxon>Dalbergieae</taxon>
        <taxon>Pterocarpus clade</taxon>
        <taxon>Stylosanthes</taxon>
    </lineage>
</organism>
<dbReference type="InterPro" id="IPR017853">
    <property type="entry name" value="GH"/>
</dbReference>
<evidence type="ECO:0000313" key="1">
    <source>
        <dbReference type="EMBL" id="MED6162942.1"/>
    </source>
</evidence>
<reference evidence="1 2" key="1">
    <citation type="journal article" date="2023" name="Plants (Basel)">
        <title>Bridging the Gap: Combining Genomics and Transcriptomics Approaches to Understand Stylosanthes scabra, an Orphan Legume from the Brazilian Caatinga.</title>
        <authorList>
            <person name="Ferreira-Neto J.R.C."/>
            <person name="da Silva M.D."/>
            <person name="Binneck E."/>
            <person name="de Melo N.F."/>
            <person name="da Silva R.H."/>
            <person name="de Melo A.L.T.M."/>
            <person name="Pandolfi V."/>
            <person name="Bustamante F.O."/>
            <person name="Brasileiro-Vidal A.C."/>
            <person name="Benko-Iseppon A.M."/>
        </authorList>
    </citation>
    <scope>NUCLEOTIDE SEQUENCE [LARGE SCALE GENOMIC DNA]</scope>
    <source>
        <tissue evidence="1">Leaves</tissue>
    </source>
</reference>
<accession>A0ABU6UQK8</accession>
<dbReference type="PANTHER" id="PTHR46476:SF12">
    <property type="entry name" value="RUBISCO-ASSOCIATED PROTEIN"/>
    <property type="match status" value="1"/>
</dbReference>
<evidence type="ECO:0000313" key="2">
    <source>
        <dbReference type="Proteomes" id="UP001341840"/>
    </source>
</evidence>
<sequence>MALPSSIIFRQYTSDDSFLPVSVPSTFVREYQIALTYAMDYDDDGTPTNGVFRPNWKVTPEAISKFKEKNPDVTVKVFISIGNNDPRFPFSPLSGSWITNATASINKIINFSGFKIDGIDVSYENVTPKSEVFVKYISQVITNLKHSGVITIEASISPSSRTNSEYYLPLYNMYPTLIDWVDYQIQNEEATVPDPQTLLAKYEELKGSYPVEKLLVGYRTVSPIVFFLGAMDILLKKEAAGISIVYNKPKSTQNQ</sequence>
<gene>
    <name evidence="1" type="ORF">PIB30_075242</name>
</gene>